<keyword evidence="3" id="KW-1185">Reference proteome</keyword>
<gene>
    <name evidence="2" type="ORF">ALC60_00528</name>
</gene>
<dbReference type="SMART" id="SM01126">
    <property type="entry name" value="DDE_Tnp_IS1595"/>
    <property type="match status" value="1"/>
</dbReference>
<protein>
    <recommendedName>
        <fullName evidence="1">ISXO2-like transposase domain-containing protein</fullName>
    </recommendedName>
</protein>
<dbReference type="PANTHER" id="PTHR47163:SF2">
    <property type="entry name" value="SI:DKEY-17M8.2"/>
    <property type="match status" value="1"/>
</dbReference>
<evidence type="ECO:0000313" key="2">
    <source>
        <dbReference type="EMBL" id="KYQ60122.1"/>
    </source>
</evidence>
<sequence>MKNSNCNTYFKLLWRIRLFRREFERGLRNCIDINVHTKEVIELQINIDGFPLFKSSTKNFWPILCRVHFESMIYKPFPITVSGNSKPQNVSEYLKKFVEEINYLQSESIEISKKLLKIKIKCFICDTPACAYIKGIKGHSGFHYCERCTSKNVVDWTNFCRELLAHWIRQQSGMLGGRDVIVEVDEAKVGRRKYNRGRIIGGQWVFGAIERSSKSFFIVPVKDRTAQTLTRIIQKRIARKALIYSDSWKGYVPLKELDYVHQTVNHSVHFVDPESGVQYIRKILSGYGAICVLLYHDLMYEKNTMKIIFSRIYI</sequence>
<organism evidence="2 3">
    <name type="scientific">Mycetomoellerius zeteki</name>
    <dbReference type="NCBI Taxonomy" id="64791"/>
    <lineage>
        <taxon>Eukaryota</taxon>
        <taxon>Metazoa</taxon>
        <taxon>Ecdysozoa</taxon>
        <taxon>Arthropoda</taxon>
        <taxon>Hexapoda</taxon>
        <taxon>Insecta</taxon>
        <taxon>Pterygota</taxon>
        <taxon>Neoptera</taxon>
        <taxon>Endopterygota</taxon>
        <taxon>Hymenoptera</taxon>
        <taxon>Apocrita</taxon>
        <taxon>Aculeata</taxon>
        <taxon>Formicoidea</taxon>
        <taxon>Formicidae</taxon>
        <taxon>Myrmicinae</taxon>
        <taxon>Mycetomoellerius</taxon>
    </lineage>
</organism>
<accession>A0A151XI89</accession>
<proteinExistence type="predicted"/>
<evidence type="ECO:0000313" key="3">
    <source>
        <dbReference type="Proteomes" id="UP000075809"/>
    </source>
</evidence>
<dbReference type="InterPro" id="IPR024445">
    <property type="entry name" value="Tnp_ISXO2-like"/>
</dbReference>
<dbReference type="Proteomes" id="UP000075809">
    <property type="component" value="Unassembled WGS sequence"/>
</dbReference>
<reference evidence="2 3" key="1">
    <citation type="submission" date="2015-09" db="EMBL/GenBank/DDBJ databases">
        <title>Trachymyrmex zeteki WGS genome.</title>
        <authorList>
            <person name="Nygaard S."/>
            <person name="Hu H."/>
            <person name="Boomsma J."/>
            <person name="Zhang G."/>
        </authorList>
    </citation>
    <scope>NUCLEOTIDE SEQUENCE [LARGE SCALE GENOMIC DNA]</scope>
    <source>
        <strain evidence="2">Tzet28-1</strain>
        <tissue evidence="2">Whole body</tissue>
    </source>
</reference>
<name>A0A151XI89_9HYME</name>
<dbReference type="Pfam" id="PF12762">
    <property type="entry name" value="DDE_Tnp_IS1595"/>
    <property type="match status" value="1"/>
</dbReference>
<dbReference type="PANTHER" id="PTHR47163">
    <property type="entry name" value="DDE_TNP_IS1595 DOMAIN-CONTAINING PROTEIN"/>
    <property type="match status" value="1"/>
</dbReference>
<dbReference type="EMBL" id="KQ982080">
    <property type="protein sequence ID" value="KYQ60122.1"/>
    <property type="molecule type" value="Genomic_DNA"/>
</dbReference>
<dbReference type="InterPro" id="IPR053164">
    <property type="entry name" value="IS1016-like_transposase"/>
</dbReference>
<dbReference type="AlphaFoldDB" id="A0A151XI89"/>
<feature type="domain" description="ISXO2-like transposase" evidence="1">
    <location>
        <begin position="174"/>
        <end position="288"/>
    </location>
</feature>
<evidence type="ECO:0000259" key="1">
    <source>
        <dbReference type="SMART" id="SM01126"/>
    </source>
</evidence>